<gene>
    <name evidence="2" type="ORF">BWI75_23520</name>
</gene>
<dbReference type="EMBL" id="NAPY01000065">
    <property type="protein sequence ID" value="MUL39184.1"/>
    <property type="molecule type" value="Genomic_DNA"/>
</dbReference>
<name>A0A6N8G2I5_9CHRO</name>
<dbReference type="CDD" id="cd00761">
    <property type="entry name" value="Glyco_tranf_GTA_type"/>
    <property type="match status" value="1"/>
</dbReference>
<sequence>MKKVSVIIPVYGIEKYIAATVQSVLAQTYDNFELLIIDDASLDRSIEICQQFTDCRIKIIHQKNRGLAGARNTGIRHAQGEYLAFLDGDDLWLPEKLEKHIAHLEKSPKVGISFSRSAFIDELGKPLGIYQMPKLRDISPQLIICRNPIGNGSAAVVKREVFEDIKYQENIYDSTEYFYFDEKFRQSEDVEFWLRVAIQTHWLIEGIPEALTLYRVNSGGLSANLSKQLEGLEKIIQKTRFYAPDAIAECENLARAYYLRYAARRAVSLKAPKMAASLINQALVTHLGILLQEPRRTLLTIAAAYSLCFLPQPLFEQVQNMALKLIGVIQKSRILQEEAKQTT</sequence>
<dbReference type="GO" id="GO:0016740">
    <property type="term" value="F:transferase activity"/>
    <property type="evidence" value="ECO:0007669"/>
    <property type="project" value="UniProtKB-KW"/>
</dbReference>
<evidence type="ECO:0000259" key="1">
    <source>
        <dbReference type="Pfam" id="PF00535"/>
    </source>
</evidence>
<feature type="domain" description="Glycosyltransferase 2-like" evidence="1">
    <location>
        <begin position="5"/>
        <end position="165"/>
    </location>
</feature>
<dbReference type="InterPro" id="IPR029044">
    <property type="entry name" value="Nucleotide-diphossugar_trans"/>
</dbReference>
<proteinExistence type="predicted"/>
<dbReference type="Gene3D" id="3.90.550.10">
    <property type="entry name" value="Spore Coat Polysaccharide Biosynthesis Protein SpsA, Chain A"/>
    <property type="match status" value="1"/>
</dbReference>
<comment type="caution">
    <text evidence="2">The sequence shown here is derived from an EMBL/GenBank/DDBJ whole genome shotgun (WGS) entry which is preliminary data.</text>
</comment>
<protein>
    <submittedName>
        <fullName evidence="2">Glucosyl transferase</fullName>
    </submittedName>
</protein>
<accession>A0A6N8G2I5</accession>
<dbReference type="SUPFAM" id="SSF53448">
    <property type="entry name" value="Nucleotide-diphospho-sugar transferases"/>
    <property type="match status" value="1"/>
</dbReference>
<evidence type="ECO:0000313" key="3">
    <source>
        <dbReference type="Proteomes" id="UP000441797"/>
    </source>
</evidence>
<dbReference type="InterPro" id="IPR050834">
    <property type="entry name" value="Glycosyltransf_2"/>
</dbReference>
<dbReference type="PANTHER" id="PTHR43685">
    <property type="entry name" value="GLYCOSYLTRANSFERASE"/>
    <property type="match status" value="1"/>
</dbReference>
<dbReference type="PANTHER" id="PTHR43685:SF2">
    <property type="entry name" value="GLYCOSYLTRANSFERASE 2-LIKE DOMAIN-CONTAINING PROTEIN"/>
    <property type="match status" value="1"/>
</dbReference>
<keyword evidence="3" id="KW-1185">Reference proteome</keyword>
<dbReference type="Pfam" id="PF00535">
    <property type="entry name" value="Glycos_transf_2"/>
    <property type="match status" value="1"/>
</dbReference>
<reference evidence="2 3" key="1">
    <citation type="journal article" date="2019" name="Front. Microbiol.">
        <title>Genomic Features for Desiccation Tolerance and Sugar Biosynthesis in the Extremophile Gloeocapsopsis sp. UTEX B3054.</title>
        <authorList>
            <person name="Urrejola C."/>
            <person name="Alcorta J."/>
            <person name="Salas L."/>
            <person name="Vasquez M."/>
            <person name="Polz M.F."/>
            <person name="Vicuna R."/>
            <person name="Diez B."/>
        </authorList>
    </citation>
    <scope>NUCLEOTIDE SEQUENCE [LARGE SCALE GENOMIC DNA]</scope>
    <source>
        <strain evidence="2 3">1H9</strain>
    </source>
</reference>
<evidence type="ECO:0000313" key="2">
    <source>
        <dbReference type="EMBL" id="MUL39184.1"/>
    </source>
</evidence>
<dbReference type="Proteomes" id="UP000441797">
    <property type="component" value="Unassembled WGS sequence"/>
</dbReference>
<organism evidence="2 3">
    <name type="scientific">Gloeocapsopsis dulcis AAB1 = 1H9</name>
    <dbReference type="NCBI Taxonomy" id="1433147"/>
    <lineage>
        <taxon>Bacteria</taxon>
        <taxon>Bacillati</taxon>
        <taxon>Cyanobacteriota</taxon>
        <taxon>Cyanophyceae</taxon>
        <taxon>Oscillatoriophycideae</taxon>
        <taxon>Chroococcales</taxon>
        <taxon>Chroococcaceae</taxon>
        <taxon>Gloeocapsopsis</taxon>
        <taxon>Gloeocapsopsis dulcis</taxon>
    </lineage>
</organism>
<dbReference type="AlphaFoldDB" id="A0A6N8G2I5"/>
<dbReference type="InterPro" id="IPR001173">
    <property type="entry name" value="Glyco_trans_2-like"/>
</dbReference>
<keyword evidence="2" id="KW-0808">Transferase</keyword>
<dbReference type="RefSeq" id="WP_105219013.1">
    <property type="nucleotide sequence ID" value="NZ_CAWNSU010000027.1"/>
</dbReference>
<dbReference type="OrthoDB" id="418085at2"/>